<accession>A0ACC3D4A7</accession>
<name>A0ACC3D4A7_9PEZI</name>
<gene>
    <name evidence="1" type="ORF">LTS18_005725</name>
</gene>
<evidence type="ECO:0000313" key="2">
    <source>
        <dbReference type="Proteomes" id="UP001186974"/>
    </source>
</evidence>
<keyword evidence="2" id="KW-1185">Reference proteome</keyword>
<proteinExistence type="predicted"/>
<reference evidence="1" key="1">
    <citation type="submission" date="2024-09" db="EMBL/GenBank/DDBJ databases">
        <title>Black Yeasts Isolated from many extreme environments.</title>
        <authorList>
            <person name="Coleine C."/>
            <person name="Stajich J.E."/>
            <person name="Selbmann L."/>
        </authorList>
    </citation>
    <scope>NUCLEOTIDE SEQUENCE</scope>
    <source>
        <strain evidence="1">CCFEE 5737</strain>
    </source>
</reference>
<dbReference type="Proteomes" id="UP001186974">
    <property type="component" value="Unassembled WGS sequence"/>
</dbReference>
<organism evidence="1 2">
    <name type="scientific">Coniosporium uncinatum</name>
    <dbReference type="NCBI Taxonomy" id="93489"/>
    <lineage>
        <taxon>Eukaryota</taxon>
        <taxon>Fungi</taxon>
        <taxon>Dikarya</taxon>
        <taxon>Ascomycota</taxon>
        <taxon>Pezizomycotina</taxon>
        <taxon>Dothideomycetes</taxon>
        <taxon>Dothideomycetes incertae sedis</taxon>
        <taxon>Coniosporium</taxon>
    </lineage>
</organism>
<sequence length="174" mass="19874">MAVSPTRKPEREFAIQKYQLLSSQQDQLRQRLSLNTHDAPSSSIPAQPATFGSVPISIPGSVPRSPPSPLSPGSSSSIEDREDDARLYQVNKQIKSTLTDLLNNESVKHDDRFRSWVQRQLMEAEMEMKRQKRRRSSADKHELCDTISHSFSQSMAHNTSFDHLMGSRRYRMSM</sequence>
<protein>
    <submittedName>
        <fullName evidence="1">Uncharacterized protein</fullName>
    </submittedName>
</protein>
<comment type="caution">
    <text evidence="1">The sequence shown here is derived from an EMBL/GenBank/DDBJ whole genome shotgun (WGS) entry which is preliminary data.</text>
</comment>
<evidence type="ECO:0000313" key="1">
    <source>
        <dbReference type="EMBL" id="KAK3061648.1"/>
    </source>
</evidence>
<dbReference type="EMBL" id="JAWDJW010007706">
    <property type="protein sequence ID" value="KAK3061648.1"/>
    <property type="molecule type" value="Genomic_DNA"/>
</dbReference>